<keyword evidence="4" id="KW-0067">ATP-binding</keyword>
<dbReference type="GO" id="GO:0007200">
    <property type="term" value="P:phospholipase C-activating G protein-coupled receptor signaling pathway"/>
    <property type="evidence" value="ECO:0007669"/>
    <property type="project" value="InterPro"/>
</dbReference>
<dbReference type="GO" id="GO:0005886">
    <property type="term" value="C:plasma membrane"/>
    <property type="evidence" value="ECO:0007669"/>
    <property type="project" value="TreeGrafter"/>
</dbReference>
<keyword evidence="2" id="KW-0547">Nucleotide-binding</keyword>
<feature type="region of interest" description="Disordered" evidence="5">
    <location>
        <begin position="290"/>
        <end position="309"/>
    </location>
</feature>
<dbReference type="InParanoid" id="A0A7R8V6P0"/>
<evidence type="ECO:0000256" key="5">
    <source>
        <dbReference type="SAM" id="MobiDB-lite"/>
    </source>
</evidence>
<proteinExistence type="predicted"/>
<dbReference type="PANTHER" id="PTHR11255:SF109">
    <property type="entry name" value="DIACYLGLYCEROL KINASE ETA"/>
    <property type="match status" value="1"/>
</dbReference>
<organism evidence="7 8">
    <name type="scientific">Hermetia illucens</name>
    <name type="common">Black soldier fly</name>
    <dbReference type="NCBI Taxonomy" id="343691"/>
    <lineage>
        <taxon>Eukaryota</taxon>
        <taxon>Metazoa</taxon>
        <taxon>Ecdysozoa</taxon>
        <taxon>Arthropoda</taxon>
        <taxon>Hexapoda</taxon>
        <taxon>Insecta</taxon>
        <taxon>Pterygota</taxon>
        <taxon>Neoptera</taxon>
        <taxon>Endopterygota</taxon>
        <taxon>Diptera</taxon>
        <taxon>Brachycera</taxon>
        <taxon>Stratiomyomorpha</taxon>
        <taxon>Stratiomyidae</taxon>
        <taxon>Hermetiinae</taxon>
        <taxon>Hermetia</taxon>
    </lineage>
</organism>
<evidence type="ECO:0000259" key="6">
    <source>
        <dbReference type="SMART" id="SM00045"/>
    </source>
</evidence>
<reference evidence="7 8" key="1">
    <citation type="submission" date="2020-11" db="EMBL/GenBank/DDBJ databases">
        <authorList>
            <person name="Wallbank WR R."/>
            <person name="Pardo Diaz C."/>
            <person name="Kozak K."/>
            <person name="Martin S."/>
            <person name="Jiggins C."/>
            <person name="Moest M."/>
            <person name="Warren A I."/>
            <person name="Generalovic N T."/>
            <person name="Byers J.R.P. K."/>
            <person name="Montejo-Kovacevich G."/>
            <person name="Yen C E."/>
        </authorList>
    </citation>
    <scope>NUCLEOTIDE SEQUENCE [LARGE SCALE GENOMIC DNA]</scope>
</reference>
<dbReference type="SUPFAM" id="SSF111331">
    <property type="entry name" value="NAD kinase/diacylglycerol kinase-like"/>
    <property type="match status" value="1"/>
</dbReference>
<dbReference type="InterPro" id="IPR000756">
    <property type="entry name" value="Diacylglycerol_kin_accessory"/>
</dbReference>
<dbReference type="Pfam" id="PF00609">
    <property type="entry name" value="DAGK_acc"/>
    <property type="match status" value="1"/>
</dbReference>
<evidence type="ECO:0000256" key="4">
    <source>
        <dbReference type="ARBA" id="ARBA00022840"/>
    </source>
</evidence>
<dbReference type="InterPro" id="IPR016064">
    <property type="entry name" value="NAD/diacylglycerol_kinase_sf"/>
</dbReference>
<dbReference type="SMART" id="SM00045">
    <property type="entry name" value="DAGKa"/>
    <property type="match status" value="1"/>
</dbReference>
<accession>A0A7R8V6P0</accession>
<dbReference type="OrthoDB" id="196165at2759"/>
<name>A0A7R8V6P0_HERIL</name>
<dbReference type="InterPro" id="IPR037607">
    <property type="entry name" value="DGK"/>
</dbReference>
<evidence type="ECO:0000313" key="8">
    <source>
        <dbReference type="Proteomes" id="UP000594454"/>
    </source>
</evidence>
<keyword evidence="3" id="KW-0418">Kinase</keyword>
<dbReference type="FunFam" id="2.60.200.40:FF:000012">
    <property type="entry name" value="Diacylglycerol kinase"/>
    <property type="match status" value="1"/>
</dbReference>
<protein>
    <recommendedName>
        <fullName evidence="6">Diacylglycerol kinase accessory domain-containing protein</fullName>
    </recommendedName>
</protein>
<evidence type="ECO:0000256" key="3">
    <source>
        <dbReference type="ARBA" id="ARBA00022777"/>
    </source>
</evidence>
<sequence>MSITSTQEMEMSNFVEIANWHLKSIVETDDFQVVMLSANNLYAIINNLLVKIFDSRKNDERLTLKCLILMQKMEMLLDALNQEARKNTGVSLPVACNEDTILKMNTNEGKLRQILRSKQRAALQSRADNVKRAINDVMEHLEQDSISPSHKSPSFCIPAINIISPSGRITRPKGSLDQFRPMDGKQYKERNVYTNDIMIIIDTDPLELINDEDNVEASSFLSANSNEKCCGRPEMWETTSSNIYRQFNAANLIQEPVTFSDNYPARSQGISSGSPFESNDATNLIDTISKKKEESSGTADEGQEKKKLPITNPLGKFPIWSINADSLCAADPSGKHEIYPEEYVMNNYFGIGIDAKIILESQNKGKEHPEKCRLRAKNYIWYESLRSKQLLHNTYKNLEQRIQLKCDGQRIQLPTLHGIVIRNIPSYMGGTNFWGGKKADDCSLPQCLDDRILEVVAVFGSLQMAASRFINFQRQRIAQCRSVEINILGDEEVPIQVDDKAWLQPPSVIRITFAKMFSRNRHLEKVVETWQEKRRHSIT</sequence>
<gene>
    <name evidence="7" type="ORF">HERILL_LOCUS15382</name>
</gene>
<dbReference type="GO" id="GO:0004143">
    <property type="term" value="F:ATP-dependent diacylglycerol kinase activity"/>
    <property type="evidence" value="ECO:0007669"/>
    <property type="project" value="InterPro"/>
</dbReference>
<feature type="domain" description="Diacylglycerol kinase accessory" evidence="6">
    <location>
        <begin position="344"/>
        <end position="501"/>
    </location>
</feature>
<keyword evidence="8" id="KW-1185">Reference proteome</keyword>
<dbReference type="PANTHER" id="PTHR11255">
    <property type="entry name" value="DIACYLGLYCEROL KINASE"/>
    <property type="match status" value="1"/>
</dbReference>
<dbReference type="Proteomes" id="UP000594454">
    <property type="component" value="Chromosome 6"/>
</dbReference>
<evidence type="ECO:0000256" key="1">
    <source>
        <dbReference type="ARBA" id="ARBA00022679"/>
    </source>
</evidence>
<keyword evidence="1" id="KW-0808">Transferase</keyword>
<dbReference type="AlphaFoldDB" id="A0A7R8V6P0"/>
<dbReference type="EMBL" id="LR899014">
    <property type="protein sequence ID" value="CAD7093075.1"/>
    <property type="molecule type" value="Genomic_DNA"/>
</dbReference>
<dbReference type="Gene3D" id="2.60.200.40">
    <property type="match status" value="1"/>
</dbReference>
<evidence type="ECO:0000256" key="2">
    <source>
        <dbReference type="ARBA" id="ARBA00022741"/>
    </source>
</evidence>
<evidence type="ECO:0000313" key="7">
    <source>
        <dbReference type="EMBL" id="CAD7093075.1"/>
    </source>
</evidence>
<dbReference type="GO" id="GO:0005524">
    <property type="term" value="F:ATP binding"/>
    <property type="evidence" value="ECO:0007669"/>
    <property type="project" value="UniProtKB-KW"/>
</dbReference>